<dbReference type="PANTHER" id="PTHR28229:SF1">
    <property type="entry name" value="TRANSLOCATION PROTEIN SEC66"/>
    <property type="match status" value="1"/>
</dbReference>
<keyword evidence="2" id="KW-0472">Membrane</keyword>
<dbReference type="Proteomes" id="UP000664169">
    <property type="component" value="Unassembled WGS sequence"/>
</dbReference>
<dbReference type="EMBL" id="CAJPDQ010000013">
    <property type="protein sequence ID" value="CAF9918255.1"/>
    <property type="molecule type" value="Genomic_DNA"/>
</dbReference>
<dbReference type="Pfam" id="PF09802">
    <property type="entry name" value="Sec66"/>
    <property type="match status" value="1"/>
</dbReference>
<proteinExistence type="predicted"/>
<gene>
    <name evidence="3" type="ORF">GOMPHAMPRED_001467</name>
</gene>
<evidence type="ECO:0008006" key="5">
    <source>
        <dbReference type="Google" id="ProtNLM"/>
    </source>
</evidence>
<sequence>MVNWVSLSIPIAYLGVLVGSLVTFSYLYRRRKAAKASSLASWFPPHLQRNIYLSLLHHEQVNPETGKPVQVPDSIIKTALLRRAAEDINRIISLRNAKPALGNLLQKGSVGDDLWQRFQRAEKELEAELEDVIREANALAPGWGQHIFQSANEINANTRLRARIEEIQSKAEPEREWWAKRREELRAEFMKELDEEGSGKGEKSKPTTNHGSSNAAKSASVAGSVNSEEDGVLVEDAGTNTPSTPSLIPPQTGGKNKKKNKK</sequence>
<accession>A0A8H3F6Y5</accession>
<evidence type="ECO:0000313" key="4">
    <source>
        <dbReference type="Proteomes" id="UP000664169"/>
    </source>
</evidence>
<dbReference type="AlphaFoldDB" id="A0A8H3F6Y5"/>
<dbReference type="OrthoDB" id="73168at2759"/>
<dbReference type="InterPro" id="IPR018624">
    <property type="entry name" value="Sec66"/>
</dbReference>
<dbReference type="GO" id="GO:0031204">
    <property type="term" value="P:post-translational protein targeting to membrane, translocation"/>
    <property type="evidence" value="ECO:0007669"/>
    <property type="project" value="InterPro"/>
</dbReference>
<organism evidence="3 4">
    <name type="scientific">Gomphillus americanus</name>
    <dbReference type="NCBI Taxonomy" id="1940652"/>
    <lineage>
        <taxon>Eukaryota</taxon>
        <taxon>Fungi</taxon>
        <taxon>Dikarya</taxon>
        <taxon>Ascomycota</taxon>
        <taxon>Pezizomycotina</taxon>
        <taxon>Lecanoromycetes</taxon>
        <taxon>OSLEUM clade</taxon>
        <taxon>Ostropomycetidae</taxon>
        <taxon>Ostropales</taxon>
        <taxon>Graphidaceae</taxon>
        <taxon>Gomphilloideae</taxon>
        <taxon>Gomphillus</taxon>
    </lineage>
</organism>
<evidence type="ECO:0000256" key="1">
    <source>
        <dbReference type="SAM" id="MobiDB-lite"/>
    </source>
</evidence>
<dbReference type="PANTHER" id="PTHR28229">
    <property type="entry name" value="TRANSLOCATION PROTEIN SEC66"/>
    <property type="match status" value="1"/>
</dbReference>
<dbReference type="GO" id="GO:0031207">
    <property type="term" value="C:Sec62/Sec63 complex"/>
    <property type="evidence" value="ECO:0007669"/>
    <property type="project" value="InterPro"/>
</dbReference>
<name>A0A8H3F6Y5_9LECA</name>
<feature type="region of interest" description="Disordered" evidence="1">
    <location>
        <begin position="193"/>
        <end position="262"/>
    </location>
</feature>
<reference evidence="3" key="1">
    <citation type="submission" date="2021-03" db="EMBL/GenBank/DDBJ databases">
        <authorList>
            <person name="Tagirdzhanova G."/>
        </authorList>
    </citation>
    <scope>NUCLEOTIDE SEQUENCE</scope>
</reference>
<keyword evidence="2" id="KW-1133">Transmembrane helix</keyword>
<feature type="transmembrane region" description="Helical" evidence="2">
    <location>
        <begin position="6"/>
        <end position="28"/>
    </location>
</feature>
<feature type="compositionally biased region" description="Basic and acidic residues" evidence="1">
    <location>
        <begin position="193"/>
        <end position="205"/>
    </location>
</feature>
<keyword evidence="4" id="KW-1185">Reference proteome</keyword>
<evidence type="ECO:0000313" key="3">
    <source>
        <dbReference type="EMBL" id="CAF9918255.1"/>
    </source>
</evidence>
<evidence type="ECO:0000256" key="2">
    <source>
        <dbReference type="SAM" id="Phobius"/>
    </source>
</evidence>
<comment type="caution">
    <text evidence="3">The sequence shown here is derived from an EMBL/GenBank/DDBJ whole genome shotgun (WGS) entry which is preliminary data.</text>
</comment>
<keyword evidence="2" id="KW-0812">Transmembrane</keyword>
<feature type="compositionally biased region" description="Polar residues" evidence="1">
    <location>
        <begin position="206"/>
        <end position="226"/>
    </location>
</feature>
<protein>
    <recommendedName>
        <fullName evidence="5">Translocation protein</fullName>
    </recommendedName>
</protein>